<proteinExistence type="predicted"/>
<keyword evidence="3 5" id="KW-0479">Metal-binding</keyword>
<evidence type="ECO:0000259" key="6">
    <source>
        <dbReference type="PROSITE" id="PS50970"/>
    </source>
</evidence>
<dbReference type="EMBL" id="JAGMVS010000039">
    <property type="protein sequence ID" value="MCM2436745.1"/>
    <property type="molecule type" value="Genomic_DNA"/>
</dbReference>
<dbReference type="RefSeq" id="WP_205143292.1">
    <property type="nucleotide sequence ID" value="NZ_JAFBDN010000004.1"/>
</dbReference>
<feature type="domain" description="Hcy-binding" evidence="6">
    <location>
        <begin position="1"/>
        <end position="305"/>
    </location>
</feature>
<dbReference type="Proteomes" id="UP001057481">
    <property type="component" value="Unassembled WGS sequence"/>
</dbReference>
<protein>
    <submittedName>
        <fullName evidence="7">Homocysteine S-methyltransferase</fullName>
        <ecNumber evidence="7">2.1.1.10</ecNumber>
    </submittedName>
</protein>
<dbReference type="Pfam" id="PF02574">
    <property type="entry name" value="S-methyl_trans"/>
    <property type="match status" value="1"/>
</dbReference>
<evidence type="ECO:0000313" key="7">
    <source>
        <dbReference type="EMBL" id="MCM2436745.1"/>
    </source>
</evidence>
<sequence>MTKIIEELAVGPIVFNGAMGTELDKLGVDTTTKLWSAAAIQNAPQAIYDIHYAYFRSGARITDTNTYQATVPGLLAAGYDQATATSLIRKAVLIAKKARDDYASATHTPKGYVGASIGPYGAYLANGAEYTGAYQLSKEQYQEFHVGRLQEIEKVGVDFLALETLPRLDEAIAVLDYIEKKYPKELVWVAFSVKNDQSLADGSSLANAIKAVSQYRQVFAVGVNCIDLHQLTPIIQTVKANTNKAVVVYPNSGERYNPATKTWDANPDELNFKSETGTWLANGADIIGGCCRTSPQDIAQITQVVTEARLHV</sequence>
<evidence type="ECO:0000256" key="4">
    <source>
        <dbReference type="ARBA" id="ARBA00022833"/>
    </source>
</evidence>
<dbReference type="PANTHER" id="PTHR46015:SF1">
    <property type="entry name" value="HOMOCYSTEINE S-METHYLTRANSFERASE-LIKE ISOFORM 1"/>
    <property type="match status" value="1"/>
</dbReference>
<keyword evidence="1 5" id="KW-0489">Methyltransferase</keyword>
<dbReference type="GO" id="GO:0008168">
    <property type="term" value="F:methyltransferase activity"/>
    <property type="evidence" value="ECO:0007669"/>
    <property type="project" value="UniProtKB-KW"/>
</dbReference>
<reference evidence="7" key="1">
    <citation type="submission" date="2021-04" db="EMBL/GenBank/DDBJ databases">
        <title>Taxonomic assessment of Weissella genus.</title>
        <authorList>
            <person name="Fanelli F."/>
            <person name="Chieffi D."/>
            <person name="Dell'Aquila A."/>
            <person name="Gyu-Sung C."/>
            <person name="Franz C.M.A.P."/>
            <person name="Fusco V."/>
        </authorList>
    </citation>
    <scope>NUCLEOTIDE SEQUENCE</scope>
    <source>
        <strain evidence="7">LMG 25373</strain>
    </source>
</reference>
<name>A0ABT0VGJ6_9LACO</name>
<gene>
    <name evidence="7" type="primary">mmuM</name>
    <name evidence="7" type="ORF">KAK10_02210</name>
</gene>
<evidence type="ECO:0000256" key="2">
    <source>
        <dbReference type="ARBA" id="ARBA00022679"/>
    </source>
</evidence>
<dbReference type="EC" id="2.1.1.10" evidence="7"/>
<comment type="caution">
    <text evidence="7">The sequence shown here is derived from an EMBL/GenBank/DDBJ whole genome shotgun (WGS) entry which is preliminary data.</text>
</comment>
<dbReference type="PROSITE" id="PS50970">
    <property type="entry name" value="HCY"/>
    <property type="match status" value="1"/>
</dbReference>
<dbReference type="InterPro" id="IPR051486">
    <property type="entry name" value="Hcy_S-methyltransferase"/>
</dbReference>
<dbReference type="SUPFAM" id="SSF82282">
    <property type="entry name" value="Homocysteine S-methyltransferase"/>
    <property type="match status" value="1"/>
</dbReference>
<dbReference type="InterPro" id="IPR003726">
    <property type="entry name" value="HCY_dom"/>
</dbReference>
<keyword evidence="2 5" id="KW-0808">Transferase</keyword>
<dbReference type="PANTHER" id="PTHR46015">
    <property type="entry name" value="ZGC:172121"/>
    <property type="match status" value="1"/>
</dbReference>
<accession>A0ABT0VGJ6</accession>
<dbReference type="GO" id="GO:0032259">
    <property type="term" value="P:methylation"/>
    <property type="evidence" value="ECO:0007669"/>
    <property type="project" value="UniProtKB-KW"/>
</dbReference>
<dbReference type="NCBIfam" id="NF007020">
    <property type="entry name" value="PRK09485.1"/>
    <property type="match status" value="1"/>
</dbReference>
<dbReference type="InterPro" id="IPR036589">
    <property type="entry name" value="HCY_dom_sf"/>
</dbReference>
<evidence type="ECO:0000256" key="1">
    <source>
        <dbReference type="ARBA" id="ARBA00022603"/>
    </source>
</evidence>
<feature type="binding site" evidence="5">
    <location>
        <position position="225"/>
    </location>
    <ligand>
        <name>Zn(2+)</name>
        <dbReference type="ChEBI" id="CHEBI:29105"/>
    </ligand>
</feature>
<feature type="binding site" evidence="5">
    <location>
        <position position="290"/>
    </location>
    <ligand>
        <name>Zn(2+)</name>
        <dbReference type="ChEBI" id="CHEBI:29105"/>
    </ligand>
</feature>
<dbReference type="Gene3D" id="3.20.20.330">
    <property type="entry name" value="Homocysteine-binding-like domain"/>
    <property type="match status" value="1"/>
</dbReference>
<keyword evidence="4 5" id="KW-0862">Zinc</keyword>
<keyword evidence="8" id="KW-1185">Reference proteome</keyword>
<feature type="binding site" evidence="5">
    <location>
        <position position="291"/>
    </location>
    <ligand>
        <name>Zn(2+)</name>
        <dbReference type="ChEBI" id="CHEBI:29105"/>
    </ligand>
</feature>
<evidence type="ECO:0000256" key="3">
    <source>
        <dbReference type="ARBA" id="ARBA00022723"/>
    </source>
</evidence>
<comment type="cofactor">
    <cofactor evidence="5">
        <name>Zn(2+)</name>
        <dbReference type="ChEBI" id="CHEBI:29105"/>
    </cofactor>
</comment>
<evidence type="ECO:0000313" key="8">
    <source>
        <dbReference type="Proteomes" id="UP001057481"/>
    </source>
</evidence>
<evidence type="ECO:0000256" key="5">
    <source>
        <dbReference type="PROSITE-ProRule" id="PRU00333"/>
    </source>
</evidence>
<organism evidence="7 8">
    <name type="scientific">Periweissella beninensis</name>
    <dbReference type="NCBI Taxonomy" id="504936"/>
    <lineage>
        <taxon>Bacteria</taxon>
        <taxon>Bacillati</taxon>
        <taxon>Bacillota</taxon>
        <taxon>Bacilli</taxon>
        <taxon>Lactobacillales</taxon>
        <taxon>Lactobacillaceae</taxon>
        <taxon>Periweissella</taxon>
    </lineage>
</organism>